<dbReference type="STRING" id="1941349.STSP1_01487"/>
<evidence type="ECO:0000313" key="3">
    <source>
        <dbReference type="Proteomes" id="UP000193334"/>
    </source>
</evidence>
<evidence type="ECO:0000256" key="1">
    <source>
        <dbReference type="SAM" id="MobiDB-lite"/>
    </source>
</evidence>
<sequence length="490" mass="54344">MIYRKNMSSLFRRGKRMKKSVLTVLLITAASLSAGKLDRGSRNNLPETANLKQLTTKTQNHYISPYGGFSPDGKWIVYDTRADGPLMGSNPYIEKVNTQNRKIKRVYEVPGQNEYGPGCGTPAYHPFKDQIIFIRGIKNASKSRPYDLHRRTCVMVDENAAPGKGIYMDARDVYPPFTPGALRGGTHAHQFSGCGEWIGFTYNDAVMAELEEKTGRKLNLRTVGVMKRGTPVEVSGHTETENNSGRCFSVVVSSVVPDPEPGSNQISRAFSNAWVGENGYRKKDGTYQPAQAYLGKLKTESGEELVELFISDIPENIQTSGRNGAIEGTKTQMPSPPEGVKQRRLTYTGERKYPGIVLSPRHWVLSSSDGKYIAYLAKDNEGVVQLFAVSPAGGEPIQLTKHDTSVQDTFFWKPGSHAVCYVCDNSVFALKIKDGRPCEPARLTKRFSSHPINPCWSRDGSMIAFNLDTAESGKQYRQIFLLTLSEDTNS</sequence>
<protein>
    <submittedName>
        <fullName evidence="2">Translocation protein TolB</fullName>
    </submittedName>
</protein>
<dbReference type="EMBL" id="CP021023">
    <property type="protein sequence ID" value="ARN57092.1"/>
    <property type="molecule type" value="Genomic_DNA"/>
</dbReference>
<dbReference type="AlphaFoldDB" id="A0A1W6LMX0"/>
<feature type="region of interest" description="Disordered" evidence="1">
    <location>
        <begin position="321"/>
        <end position="340"/>
    </location>
</feature>
<reference evidence="3" key="1">
    <citation type="submission" date="2017-04" db="EMBL/GenBank/DDBJ databases">
        <title>Comparative genomics and description of representatives of a novel lineage of planctomycetes thriving in anoxic sediments.</title>
        <authorList>
            <person name="Spring S."/>
            <person name="Bunk B."/>
            <person name="Sproer C."/>
        </authorList>
    </citation>
    <scope>NUCLEOTIDE SEQUENCE [LARGE SCALE GENOMIC DNA]</scope>
    <source>
        <strain evidence="3">ST-PulAB-D4</strain>
    </source>
</reference>
<dbReference type="Proteomes" id="UP000193334">
    <property type="component" value="Chromosome"/>
</dbReference>
<dbReference type="Gene3D" id="2.120.10.30">
    <property type="entry name" value="TolB, C-terminal domain"/>
    <property type="match status" value="2"/>
</dbReference>
<organism evidence="2 3">
    <name type="scientific">Sedimentisphaera salicampi</name>
    <dbReference type="NCBI Taxonomy" id="1941349"/>
    <lineage>
        <taxon>Bacteria</taxon>
        <taxon>Pseudomonadati</taxon>
        <taxon>Planctomycetota</taxon>
        <taxon>Phycisphaerae</taxon>
        <taxon>Sedimentisphaerales</taxon>
        <taxon>Sedimentisphaeraceae</taxon>
        <taxon>Sedimentisphaera</taxon>
    </lineage>
</organism>
<name>A0A1W6LMX0_9BACT</name>
<dbReference type="InterPro" id="IPR022223">
    <property type="entry name" value="DUF3748"/>
</dbReference>
<dbReference type="Pfam" id="PF12566">
    <property type="entry name" value="DUF3748"/>
    <property type="match status" value="1"/>
</dbReference>
<keyword evidence="3" id="KW-1185">Reference proteome</keyword>
<dbReference type="InterPro" id="IPR011042">
    <property type="entry name" value="6-blade_b-propeller_TolB-like"/>
</dbReference>
<proteinExistence type="predicted"/>
<gene>
    <name evidence="2" type="ORF">STSP1_01487</name>
</gene>
<dbReference type="SUPFAM" id="SSF82171">
    <property type="entry name" value="DPP6 N-terminal domain-like"/>
    <property type="match status" value="1"/>
</dbReference>
<accession>A0A1W6LMX0</accession>
<evidence type="ECO:0000313" key="2">
    <source>
        <dbReference type="EMBL" id="ARN57092.1"/>
    </source>
</evidence>
<dbReference type="KEGG" id="pbp:STSP1_01487"/>